<feature type="transmembrane region" description="Helical" evidence="2">
    <location>
        <begin position="454"/>
        <end position="477"/>
    </location>
</feature>
<protein>
    <recommendedName>
        <fullName evidence="5">YfhO family protein</fullName>
    </recommendedName>
</protein>
<evidence type="ECO:0000256" key="2">
    <source>
        <dbReference type="SAM" id="Phobius"/>
    </source>
</evidence>
<keyword evidence="4" id="KW-1185">Reference proteome</keyword>
<gene>
    <name evidence="3" type="ORF">ACFQDH_08795</name>
</gene>
<name>A0ABW2AEN6_9MICO</name>
<comment type="caution">
    <text evidence="3">The sequence shown here is derived from an EMBL/GenBank/DDBJ whole genome shotgun (WGS) entry which is preliminary data.</text>
</comment>
<feature type="transmembrane region" description="Helical" evidence="2">
    <location>
        <begin position="427"/>
        <end position="448"/>
    </location>
</feature>
<evidence type="ECO:0008006" key="5">
    <source>
        <dbReference type="Google" id="ProtNLM"/>
    </source>
</evidence>
<dbReference type="RefSeq" id="WP_382400422.1">
    <property type="nucleotide sequence ID" value="NZ_JBHSWH010000001.1"/>
</dbReference>
<feature type="transmembrane region" description="Helical" evidence="2">
    <location>
        <begin position="395"/>
        <end position="415"/>
    </location>
</feature>
<dbReference type="Proteomes" id="UP001596298">
    <property type="component" value="Unassembled WGS sequence"/>
</dbReference>
<evidence type="ECO:0000313" key="4">
    <source>
        <dbReference type="Proteomes" id="UP001596298"/>
    </source>
</evidence>
<proteinExistence type="predicted"/>
<organism evidence="3 4">
    <name type="scientific">Flexivirga alba</name>
    <dbReference type="NCBI Taxonomy" id="702742"/>
    <lineage>
        <taxon>Bacteria</taxon>
        <taxon>Bacillati</taxon>
        <taxon>Actinomycetota</taxon>
        <taxon>Actinomycetes</taxon>
        <taxon>Micrococcales</taxon>
        <taxon>Dermacoccaceae</taxon>
        <taxon>Flexivirga</taxon>
    </lineage>
</organism>
<sequence>MIQGALRTGMSKAAGIVPDGFAARLATLTRRPGVLSVTCVIVSILLGNAAFLLHLRNSNPMLLFSGLGSPRHGLVMGSSTIDPNYGWTSQALGHLAANSWLHGHVPLWNVYEGLGQPLGGEMQSAAFFLPFVLLQALPNGIFLMHVALEFVAGFSMLAFLRSRRLGWAAATAGACLFALNGVFSVMANAPFNPIAFLPMACWGVELIARAVEQHRRPHAGLWVTAFAFAFMLFAGFPETALLEGLFVGGWAVVRLTELLRGLRRAFAAWTVVATGAGLAIAAPAITAFVAFIDVGYTAYHGGAANLYSYPRAKVTSLALPYAVGPMGNAISAGQAGYLTLTAVTVGIVAFFRPRGRRVMLAFLGVLVAVLVLNMFDVSPVKQLLDVTPGVRNVLVAKYGIALIEFAVAICAAYGIDDLRRGRASHRGVLVAVAAVGVYCVGALGYAAHRGVLGHAAWTTVVMTVTLGCCGVLAILLLRAGSSSAGAALGGRRRCDRRRVRHRHVCRASAVREPAPAGRPGSGALSAGPPRHLSLLHTRPD</sequence>
<feature type="region of interest" description="Disordered" evidence="1">
    <location>
        <begin position="510"/>
        <end position="540"/>
    </location>
</feature>
<feature type="transmembrane region" description="Helical" evidence="2">
    <location>
        <begin position="329"/>
        <end position="351"/>
    </location>
</feature>
<evidence type="ECO:0000313" key="3">
    <source>
        <dbReference type="EMBL" id="MFC6705358.1"/>
    </source>
</evidence>
<evidence type="ECO:0000256" key="1">
    <source>
        <dbReference type="SAM" id="MobiDB-lite"/>
    </source>
</evidence>
<feature type="transmembrane region" description="Helical" evidence="2">
    <location>
        <begin position="266"/>
        <end position="292"/>
    </location>
</feature>
<keyword evidence="2" id="KW-0812">Transmembrane</keyword>
<feature type="transmembrane region" description="Helical" evidence="2">
    <location>
        <begin position="358"/>
        <end position="375"/>
    </location>
</feature>
<reference evidence="4" key="1">
    <citation type="journal article" date="2019" name="Int. J. Syst. Evol. Microbiol.">
        <title>The Global Catalogue of Microorganisms (GCM) 10K type strain sequencing project: providing services to taxonomists for standard genome sequencing and annotation.</title>
        <authorList>
            <consortium name="The Broad Institute Genomics Platform"/>
            <consortium name="The Broad Institute Genome Sequencing Center for Infectious Disease"/>
            <person name="Wu L."/>
            <person name="Ma J."/>
        </authorList>
    </citation>
    <scope>NUCLEOTIDE SEQUENCE [LARGE SCALE GENOMIC DNA]</scope>
    <source>
        <strain evidence="4">CCUG 58127</strain>
    </source>
</reference>
<dbReference type="EMBL" id="JBHSWH010000001">
    <property type="protein sequence ID" value="MFC6705358.1"/>
    <property type="molecule type" value="Genomic_DNA"/>
</dbReference>
<feature type="transmembrane region" description="Helical" evidence="2">
    <location>
        <begin position="34"/>
        <end position="55"/>
    </location>
</feature>
<feature type="transmembrane region" description="Helical" evidence="2">
    <location>
        <begin position="167"/>
        <end position="187"/>
    </location>
</feature>
<keyword evidence="2" id="KW-1133">Transmembrane helix</keyword>
<accession>A0ABW2AEN6</accession>
<feature type="transmembrane region" description="Helical" evidence="2">
    <location>
        <begin position="140"/>
        <end position="160"/>
    </location>
</feature>
<keyword evidence="2" id="KW-0472">Membrane</keyword>